<accession>A0A6G1BM13</accession>
<dbReference type="Proteomes" id="UP000479710">
    <property type="component" value="Unassembled WGS sequence"/>
</dbReference>
<gene>
    <name evidence="1" type="ORF">E2562_020178</name>
</gene>
<dbReference type="EMBL" id="SPHZ02000012">
    <property type="protein sequence ID" value="KAF0888960.1"/>
    <property type="molecule type" value="Genomic_DNA"/>
</dbReference>
<proteinExistence type="predicted"/>
<evidence type="ECO:0000313" key="2">
    <source>
        <dbReference type="Proteomes" id="UP000479710"/>
    </source>
</evidence>
<organism evidence="1 2">
    <name type="scientific">Oryza meyeriana var. granulata</name>
    <dbReference type="NCBI Taxonomy" id="110450"/>
    <lineage>
        <taxon>Eukaryota</taxon>
        <taxon>Viridiplantae</taxon>
        <taxon>Streptophyta</taxon>
        <taxon>Embryophyta</taxon>
        <taxon>Tracheophyta</taxon>
        <taxon>Spermatophyta</taxon>
        <taxon>Magnoliopsida</taxon>
        <taxon>Liliopsida</taxon>
        <taxon>Poales</taxon>
        <taxon>Poaceae</taxon>
        <taxon>BOP clade</taxon>
        <taxon>Oryzoideae</taxon>
        <taxon>Oryzeae</taxon>
        <taxon>Oryzinae</taxon>
        <taxon>Oryza</taxon>
        <taxon>Oryza meyeriana</taxon>
    </lineage>
</organism>
<evidence type="ECO:0000313" key="1">
    <source>
        <dbReference type="EMBL" id="KAF0888960.1"/>
    </source>
</evidence>
<name>A0A6G1BM13_9ORYZ</name>
<sequence length="124" mass="13679">MKLPSTPRAIDAIQRTAVVAFVTAVIVAESTKVRRYRRAPWTTSPRLDCRHRVPPPLGSGSGHRGRPPLIRIWPPVPWTTSARPQPSSSQWWSSSSLIHLAAVAGHRHLLLAPPPRSLLLSLPI</sequence>
<dbReference type="AlphaFoldDB" id="A0A6G1BM13"/>
<reference evidence="1 2" key="1">
    <citation type="submission" date="2019-11" db="EMBL/GenBank/DDBJ databases">
        <title>Whole genome sequence of Oryza granulata.</title>
        <authorList>
            <person name="Li W."/>
        </authorList>
    </citation>
    <scope>NUCLEOTIDE SEQUENCE [LARGE SCALE GENOMIC DNA]</scope>
    <source>
        <strain evidence="2">cv. Menghai</strain>
        <tissue evidence="1">Leaf</tissue>
    </source>
</reference>
<comment type="caution">
    <text evidence="1">The sequence shown here is derived from an EMBL/GenBank/DDBJ whole genome shotgun (WGS) entry which is preliminary data.</text>
</comment>
<protein>
    <submittedName>
        <fullName evidence="1">Uncharacterized protein</fullName>
    </submittedName>
</protein>
<keyword evidence="2" id="KW-1185">Reference proteome</keyword>